<evidence type="ECO:0000256" key="5">
    <source>
        <dbReference type="ARBA" id="ARBA00022833"/>
    </source>
</evidence>
<protein>
    <recommendedName>
        <fullName evidence="9 10">D-alanyl-D-alanine dipeptidase</fullName>
        <shortName evidence="9 10">D-Ala-D-Ala dipeptidase</shortName>
        <ecNumber evidence="9 10">3.4.13.22</ecNumber>
    </recommendedName>
</protein>
<evidence type="ECO:0000256" key="6">
    <source>
        <dbReference type="ARBA" id="ARBA00022997"/>
    </source>
</evidence>
<evidence type="ECO:0000256" key="11">
    <source>
        <dbReference type="SAM" id="SignalP"/>
    </source>
</evidence>
<dbReference type="GO" id="GO:0008270">
    <property type="term" value="F:zinc ion binding"/>
    <property type="evidence" value="ECO:0007669"/>
    <property type="project" value="UniProtKB-UniRule"/>
</dbReference>
<dbReference type="GO" id="GO:0160237">
    <property type="term" value="F:D-Ala-D-Ala dipeptidase activity"/>
    <property type="evidence" value="ECO:0007669"/>
    <property type="project" value="UniProtKB-EC"/>
</dbReference>
<dbReference type="GO" id="GO:0006508">
    <property type="term" value="P:proteolysis"/>
    <property type="evidence" value="ECO:0007669"/>
    <property type="project" value="UniProtKB-KW"/>
</dbReference>
<dbReference type="InterPro" id="IPR000755">
    <property type="entry name" value="A_A_dipeptidase"/>
</dbReference>
<keyword evidence="2 9" id="KW-0645">Protease</keyword>
<feature type="binding site" evidence="9">
    <location>
        <position position="143"/>
    </location>
    <ligand>
        <name>Zn(2+)</name>
        <dbReference type="ChEBI" id="CHEBI:29105"/>
        <note>catalytic</note>
    </ligand>
</feature>
<dbReference type="Pfam" id="PF01427">
    <property type="entry name" value="Peptidase_M15"/>
    <property type="match status" value="1"/>
</dbReference>
<reference evidence="12 13" key="1">
    <citation type="submission" date="2019-02" db="EMBL/GenBank/DDBJ databases">
        <title>Genome of a new Bacteroidetes strain.</title>
        <authorList>
            <person name="Pitt A."/>
        </authorList>
    </citation>
    <scope>NUCLEOTIDE SEQUENCE [LARGE SCALE GENOMIC DNA]</scope>
    <source>
        <strain evidence="12 13">103A-SOEBACH</strain>
    </source>
</reference>
<keyword evidence="11" id="KW-0732">Signal</keyword>
<evidence type="ECO:0000256" key="7">
    <source>
        <dbReference type="ARBA" id="ARBA00023049"/>
    </source>
</evidence>
<dbReference type="PANTHER" id="PTHR43126:SF2">
    <property type="entry name" value="D-ALANYL-D-ALANINE DIPEPTIDASE"/>
    <property type="match status" value="1"/>
</dbReference>
<feature type="chain" id="PRO_5020373430" description="D-alanyl-D-alanine dipeptidase" evidence="11">
    <location>
        <begin position="21"/>
        <end position="227"/>
    </location>
</feature>
<feature type="active site" description="Proton donor/acceptor" evidence="9">
    <location>
        <position position="207"/>
    </location>
</feature>
<feature type="signal peptide" evidence="11">
    <location>
        <begin position="1"/>
        <end position="20"/>
    </location>
</feature>
<dbReference type="GO" id="GO:0071555">
    <property type="term" value="P:cell wall organization"/>
    <property type="evidence" value="ECO:0007669"/>
    <property type="project" value="UniProtKB-KW"/>
</dbReference>
<evidence type="ECO:0000256" key="1">
    <source>
        <dbReference type="ARBA" id="ARBA00001362"/>
    </source>
</evidence>
<keyword evidence="4 9" id="KW-0378">Hydrolase</keyword>
<evidence type="ECO:0000256" key="2">
    <source>
        <dbReference type="ARBA" id="ARBA00022670"/>
    </source>
</evidence>
<evidence type="ECO:0000256" key="4">
    <source>
        <dbReference type="ARBA" id="ARBA00022801"/>
    </source>
</evidence>
<evidence type="ECO:0000256" key="10">
    <source>
        <dbReference type="PIRNR" id="PIRNR026671"/>
    </source>
</evidence>
<evidence type="ECO:0000256" key="3">
    <source>
        <dbReference type="ARBA" id="ARBA00022723"/>
    </source>
</evidence>
<dbReference type="PANTHER" id="PTHR43126">
    <property type="entry name" value="D-ALANYL-D-ALANINE DIPEPTIDASE"/>
    <property type="match status" value="1"/>
</dbReference>
<dbReference type="AlphaFoldDB" id="A0A4Q9BG55"/>
<evidence type="ECO:0000256" key="8">
    <source>
        <dbReference type="ARBA" id="ARBA00023316"/>
    </source>
</evidence>
<keyword evidence="3 9" id="KW-0479">Metal-binding</keyword>
<keyword evidence="5 9" id="KW-0862">Zinc</keyword>
<accession>A0A4Q9BG55</accession>
<evidence type="ECO:0000256" key="9">
    <source>
        <dbReference type="HAMAP-Rule" id="MF_01924"/>
    </source>
</evidence>
<dbReference type="InterPro" id="IPR009045">
    <property type="entry name" value="Zn_M74/Hedgehog-like"/>
</dbReference>
<dbReference type="EC" id="3.4.13.22" evidence="9 10"/>
<dbReference type="OrthoDB" id="9801430at2"/>
<organism evidence="12 13">
    <name type="scientific">Aquirufa antheringensis</name>
    <dbReference type="NCBI Taxonomy" id="2516559"/>
    <lineage>
        <taxon>Bacteria</taxon>
        <taxon>Pseudomonadati</taxon>
        <taxon>Bacteroidota</taxon>
        <taxon>Cytophagia</taxon>
        <taxon>Cytophagales</taxon>
        <taxon>Flectobacillaceae</taxon>
        <taxon>Aquirufa</taxon>
    </lineage>
</organism>
<dbReference type="Proteomes" id="UP000293583">
    <property type="component" value="Unassembled WGS sequence"/>
</dbReference>
<comment type="similarity">
    <text evidence="9 10">Belongs to the peptidase M15D family.</text>
</comment>
<comment type="function">
    <text evidence="9 10">Catalyzes hydrolysis of the D-alanyl-D-alanine dipeptide.</text>
</comment>
<keyword evidence="7 9" id="KW-0482">Metalloprotease</keyword>
<comment type="cofactor">
    <cofactor evidence="9">
        <name>Zn(2+)</name>
        <dbReference type="ChEBI" id="CHEBI:29105"/>
    </cofactor>
    <text evidence="9">Binds 1 zinc ion per subunit.</text>
</comment>
<dbReference type="HAMAP" id="MF_01924">
    <property type="entry name" value="A_A_dipeptidase"/>
    <property type="match status" value="1"/>
</dbReference>
<dbReference type="CDD" id="cd14840">
    <property type="entry name" value="D-Ala-D-Ala_dipeptidase_Aad"/>
    <property type="match status" value="1"/>
</dbReference>
<name>A0A4Q9BG55_9BACT</name>
<proteinExistence type="inferred from homology"/>
<comment type="caution">
    <text evidence="12">The sequence shown here is derived from an EMBL/GenBank/DDBJ whole genome shotgun (WGS) entry which is preliminary data.</text>
</comment>
<sequence>MKNLFAKAVIMLLISLSVKAQKTTCAAELSLQKQGLLEVTSHVPGVLVELKYATTDNFMKKDVYGCLTHAYLQKETMAMLKKAQENLGKAHPGYHLLIYDAARPLSKQWELWNTLTEYSPEKRRTYVADPKEHSIHNYGSAIDLTVADETGKPLEMGTKYDFFGEMAYPKEEARLLKAGKLSQKAIDNRLILRKAMKSAGFMPIEYEWWHFNAFSRKVAKEKFSVIP</sequence>
<dbReference type="Gene3D" id="3.30.1380.10">
    <property type="match status" value="1"/>
</dbReference>
<dbReference type="SUPFAM" id="SSF55166">
    <property type="entry name" value="Hedgehog/DD-peptidase"/>
    <property type="match status" value="1"/>
</dbReference>
<keyword evidence="8 10" id="KW-0961">Cell wall biogenesis/degradation</keyword>
<keyword evidence="13" id="KW-1185">Reference proteome</keyword>
<feature type="binding site" evidence="9">
    <location>
        <position position="210"/>
    </location>
    <ligand>
        <name>Zn(2+)</name>
        <dbReference type="ChEBI" id="CHEBI:29105"/>
        <note>catalytic</note>
    </ligand>
</feature>
<evidence type="ECO:0000313" key="12">
    <source>
        <dbReference type="EMBL" id="TBH75249.1"/>
    </source>
</evidence>
<dbReference type="GO" id="GO:0008237">
    <property type="term" value="F:metallopeptidase activity"/>
    <property type="evidence" value="ECO:0007669"/>
    <property type="project" value="UniProtKB-KW"/>
</dbReference>
<evidence type="ECO:0000313" key="13">
    <source>
        <dbReference type="Proteomes" id="UP000293583"/>
    </source>
</evidence>
<feature type="site" description="Transition state stabilizer" evidence="9">
    <location>
        <position position="103"/>
    </location>
</feature>
<dbReference type="RefSeq" id="WP_130922429.1">
    <property type="nucleotide sequence ID" value="NZ_JAANOM010000002.1"/>
</dbReference>
<dbReference type="EMBL" id="SEWY01000001">
    <property type="protein sequence ID" value="TBH75249.1"/>
    <property type="molecule type" value="Genomic_DNA"/>
</dbReference>
<gene>
    <name evidence="12" type="ORF">EWU20_01360</name>
</gene>
<feature type="binding site" evidence="9">
    <location>
        <position position="136"/>
    </location>
    <ligand>
        <name>Zn(2+)</name>
        <dbReference type="ChEBI" id="CHEBI:29105"/>
        <note>catalytic</note>
    </ligand>
</feature>
<keyword evidence="6 9" id="KW-0224">Dipeptidase</keyword>
<dbReference type="PIRSF" id="PIRSF026671">
    <property type="entry name" value="AA_dipeptidase"/>
    <property type="match status" value="1"/>
</dbReference>
<comment type="catalytic activity">
    <reaction evidence="1 9 10">
        <text>D-alanyl-D-alanine + H2O = 2 D-alanine</text>
        <dbReference type="Rhea" id="RHEA:20661"/>
        <dbReference type="ChEBI" id="CHEBI:15377"/>
        <dbReference type="ChEBI" id="CHEBI:57416"/>
        <dbReference type="ChEBI" id="CHEBI:57822"/>
        <dbReference type="EC" id="3.4.13.22"/>
    </reaction>
</comment>